<name>A0ABP7L6H7_9ACTN</name>
<dbReference type="EMBL" id="BAAAZA010000032">
    <property type="protein sequence ID" value="GAA3894732.1"/>
    <property type="molecule type" value="Genomic_DNA"/>
</dbReference>
<dbReference type="Proteomes" id="UP001501563">
    <property type="component" value="Unassembled WGS sequence"/>
</dbReference>
<proteinExistence type="predicted"/>
<evidence type="ECO:0000259" key="1">
    <source>
        <dbReference type="Pfam" id="PF11706"/>
    </source>
</evidence>
<evidence type="ECO:0000313" key="2">
    <source>
        <dbReference type="EMBL" id="GAA3894732.1"/>
    </source>
</evidence>
<dbReference type="PANTHER" id="PTHR35525">
    <property type="entry name" value="BLL6575 PROTEIN"/>
    <property type="match status" value="1"/>
</dbReference>
<protein>
    <recommendedName>
        <fullName evidence="1">Zinc finger CGNR domain-containing protein</fullName>
    </recommendedName>
</protein>
<keyword evidence="3" id="KW-1185">Reference proteome</keyword>
<dbReference type="InterPro" id="IPR010852">
    <property type="entry name" value="ABATE"/>
</dbReference>
<dbReference type="SUPFAM" id="SSF160904">
    <property type="entry name" value="Jann2411-like"/>
    <property type="match status" value="1"/>
</dbReference>
<organism evidence="2 3">
    <name type="scientific">Streptomyces lannensis</name>
    <dbReference type="NCBI Taxonomy" id="766498"/>
    <lineage>
        <taxon>Bacteria</taxon>
        <taxon>Bacillati</taxon>
        <taxon>Actinomycetota</taxon>
        <taxon>Actinomycetes</taxon>
        <taxon>Kitasatosporales</taxon>
        <taxon>Streptomycetaceae</taxon>
        <taxon>Streptomyces</taxon>
    </lineage>
</organism>
<dbReference type="InterPro" id="IPR021005">
    <property type="entry name" value="Znf_CGNR"/>
</dbReference>
<dbReference type="Gene3D" id="1.10.3300.10">
    <property type="entry name" value="Jann2411-like domain"/>
    <property type="match status" value="1"/>
</dbReference>
<evidence type="ECO:0000313" key="3">
    <source>
        <dbReference type="Proteomes" id="UP001501563"/>
    </source>
</evidence>
<dbReference type="PANTHER" id="PTHR35525:SF3">
    <property type="entry name" value="BLL6575 PROTEIN"/>
    <property type="match status" value="1"/>
</dbReference>
<reference evidence="3" key="1">
    <citation type="journal article" date="2019" name="Int. J. Syst. Evol. Microbiol.">
        <title>The Global Catalogue of Microorganisms (GCM) 10K type strain sequencing project: providing services to taxonomists for standard genome sequencing and annotation.</title>
        <authorList>
            <consortium name="The Broad Institute Genomics Platform"/>
            <consortium name="The Broad Institute Genome Sequencing Center for Infectious Disease"/>
            <person name="Wu L."/>
            <person name="Ma J."/>
        </authorList>
    </citation>
    <scope>NUCLEOTIDE SEQUENCE [LARGE SCALE GENOMIC DNA]</scope>
    <source>
        <strain evidence="3">JCM 16578</strain>
    </source>
</reference>
<dbReference type="Pfam" id="PF11706">
    <property type="entry name" value="zf-CGNR"/>
    <property type="match status" value="1"/>
</dbReference>
<feature type="domain" description="Zinc finger CGNR" evidence="1">
    <location>
        <begin position="151"/>
        <end position="193"/>
    </location>
</feature>
<comment type="caution">
    <text evidence="2">The sequence shown here is derived from an EMBL/GenBank/DDBJ whole genome shotgun (WGS) entry which is preliminary data.</text>
</comment>
<dbReference type="RefSeq" id="WP_345553456.1">
    <property type="nucleotide sequence ID" value="NZ_BAAAZA010000032.1"/>
</dbReference>
<dbReference type="Pfam" id="PF07336">
    <property type="entry name" value="ABATE"/>
    <property type="match status" value="1"/>
</dbReference>
<sequence>MTEQSAPTAPESAPPAPFATADLLLAFVNTQSQPGRARDLLDDRTALSEWLASYAMDDDAMIVTDADAAATRELRGAFTIVFRSHVGCEQGAELLGKAEHLLRSYGQRYPLTPVIDSDGCTFRPSHTGIVGAFEALLAAAVDLAARDAWPRMKMCSSSSCYRGFYDRTRNSSGRYCSTRCSQQAATHAYRDRQKKNCATKPTPAA</sequence>
<dbReference type="InterPro" id="IPR023286">
    <property type="entry name" value="ABATE_dom_sf"/>
</dbReference>
<accession>A0ABP7L6H7</accession>
<gene>
    <name evidence="2" type="ORF">GCM10022207_73600</name>
</gene>